<dbReference type="PANTHER" id="PTHR10157">
    <property type="entry name" value="DOPAMINE BETA HYDROXYLASE RELATED"/>
    <property type="match status" value="1"/>
</dbReference>
<keyword evidence="9" id="KW-1185">Reference proteome</keyword>
<feature type="chain" id="PRO_5012180825" description="Cytochrome c domain-containing protein" evidence="6">
    <location>
        <begin position="21"/>
        <end position="527"/>
    </location>
</feature>
<evidence type="ECO:0000256" key="3">
    <source>
        <dbReference type="ARBA" id="ARBA00023004"/>
    </source>
</evidence>
<sequence length="527" mass="58318">MKHFALLLFITITSFVSVKAQVPNWSENVACIIYNNCASCHTTGGIAPFPLLSYDDVKLYAGLIKSVVSEGIMPPWPPDPDYHPLADERILTDAEIRTIVDWVDGGTPAGDLLLAPDPPDNQGAEVIADPDLVVQLPAYTSKAVNGDEYRCFVFPSELLEDRFITGFEVIPGNRNIVHHVLVFQDQSDRALQLDAGDPAPGYLCFGGVGSNSAEMIGAWVPGQGAQYLPRDMGIRIPAGSNIVVQLHYPEGSAGEVDNTKINFQLSDRSDLREVNVDFILNHFTSMVNGPLYIPANTVKTFRQEFKTPVPVTVIGVAPHMHLIGRSIKTWAQRPDGSIIPLIDIPEWDFEWQGFYRFQEPVTIPAGSFLRSEAVYDNTSANPHNPNDPPLPVSVGEATTDEMMLVTFTWLFYDFGDEQLSLEPEVPVNGYSCNAISTDTNDPAEWQSLTLSPNPAREQIRIELENEWNGLLELSVRNTFGQLLKSRSLEKSGTRASWNLQLDGLPPGVYLLQLTNGKKKIIKRMVIN</sequence>
<dbReference type="GO" id="GO:0005507">
    <property type="term" value="F:copper ion binding"/>
    <property type="evidence" value="ECO:0007669"/>
    <property type="project" value="InterPro"/>
</dbReference>
<keyword evidence="1 5" id="KW-0349">Heme</keyword>
<keyword evidence="3 5" id="KW-0408">Iron</keyword>
<dbReference type="GO" id="GO:0004500">
    <property type="term" value="F:dopamine beta-monooxygenase activity"/>
    <property type="evidence" value="ECO:0007669"/>
    <property type="project" value="InterPro"/>
</dbReference>
<name>A0A2D0ND07_FLAN2</name>
<feature type="domain" description="Cytochrome c" evidence="7">
    <location>
        <begin position="20"/>
        <end position="107"/>
    </location>
</feature>
<dbReference type="InterPro" id="IPR036909">
    <property type="entry name" value="Cyt_c-like_dom_sf"/>
</dbReference>
<evidence type="ECO:0000256" key="5">
    <source>
        <dbReference type="PROSITE-ProRule" id="PRU00433"/>
    </source>
</evidence>
<accession>A0A2D0ND07</accession>
<dbReference type="Gene3D" id="2.60.120.230">
    <property type="match status" value="1"/>
</dbReference>
<evidence type="ECO:0000256" key="4">
    <source>
        <dbReference type="ARBA" id="ARBA00023157"/>
    </source>
</evidence>
<dbReference type="OrthoDB" id="9786191at2"/>
<dbReference type="InterPro" id="IPR036939">
    <property type="entry name" value="Cu2_ascorb_mOase_N_sf"/>
</dbReference>
<feature type="signal peptide" evidence="6">
    <location>
        <begin position="1"/>
        <end position="20"/>
    </location>
</feature>
<keyword evidence="4" id="KW-1015">Disulfide bond</keyword>
<proteinExistence type="predicted"/>
<organism evidence="8 9">
    <name type="scientific">Flavilitoribacter nigricans (strain ATCC 23147 / DSM 23189 / NBRC 102662 / NCIMB 1420 / SS-2)</name>
    <name type="common">Lewinella nigricans</name>
    <dbReference type="NCBI Taxonomy" id="1122177"/>
    <lineage>
        <taxon>Bacteria</taxon>
        <taxon>Pseudomonadati</taxon>
        <taxon>Bacteroidota</taxon>
        <taxon>Saprospiria</taxon>
        <taxon>Saprospirales</taxon>
        <taxon>Lewinellaceae</taxon>
        <taxon>Flavilitoribacter</taxon>
    </lineage>
</organism>
<dbReference type="InterPro" id="IPR014784">
    <property type="entry name" value="Cu2_ascorb_mOase-like_C"/>
</dbReference>
<evidence type="ECO:0000259" key="7">
    <source>
        <dbReference type="PROSITE" id="PS51007"/>
    </source>
</evidence>
<dbReference type="InterPro" id="IPR000945">
    <property type="entry name" value="DBH-like"/>
</dbReference>
<dbReference type="Pfam" id="PF18962">
    <property type="entry name" value="Por_Secre_tail"/>
    <property type="match status" value="1"/>
</dbReference>
<dbReference type="InterPro" id="IPR009056">
    <property type="entry name" value="Cyt_c-like_dom"/>
</dbReference>
<keyword evidence="6" id="KW-0732">Signal</keyword>
<dbReference type="InterPro" id="IPR008977">
    <property type="entry name" value="PHM/PNGase_F_dom_sf"/>
</dbReference>
<reference evidence="8 9" key="1">
    <citation type="submission" date="2017-10" db="EMBL/GenBank/DDBJ databases">
        <title>The draft genome sequence of Lewinella nigricans NBRC 102662.</title>
        <authorList>
            <person name="Wang K."/>
        </authorList>
    </citation>
    <scope>NUCLEOTIDE SEQUENCE [LARGE SCALE GENOMIC DNA]</scope>
    <source>
        <strain evidence="8 9">NBRC 102662</strain>
    </source>
</reference>
<gene>
    <name evidence="8" type="ORF">CRP01_12540</name>
</gene>
<evidence type="ECO:0000256" key="6">
    <source>
        <dbReference type="SAM" id="SignalP"/>
    </source>
</evidence>
<dbReference type="AlphaFoldDB" id="A0A2D0ND07"/>
<dbReference type="RefSeq" id="WP_099150374.1">
    <property type="nucleotide sequence ID" value="NZ_PDUD01000018.1"/>
</dbReference>
<dbReference type="Proteomes" id="UP000223913">
    <property type="component" value="Unassembled WGS sequence"/>
</dbReference>
<dbReference type="PANTHER" id="PTHR10157:SF23">
    <property type="entry name" value="MOXD1 HOMOLOG 1"/>
    <property type="match status" value="1"/>
</dbReference>
<dbReference type="Pfam" id="PF03712">
    <property type="entry name" value="Cu2_monoox_C"/>
    <property type="match status" value="1"/>
</dbReference>
<dbReference type="NCBIfam" id="TIGR04183">
    <property type="entry name" value="Por_Secre_tail"/>
    <property type="match status" value="1"/>
</dbReference>
<protein>
    <recommendedName>
        <fullName evidence="7">Cytochrome c domain-containing protein</fullName>
    </recommendedName>
</protein>
<evidence type="ECO:0000256" key="1">
    <source>
        <dbReference type="ARBA" id="ARBA00022617"/>
    </source>
</evidence>
<dbReference type="GO" id="GO:0009055">
    <property type="term" value="F:electron transfer activity"/>
    <property type="evidence" value="ECO:0007669"/>
    <property type="project" value="InterPro"/>
</dbReference>
<dbReference type="InterPro" id="IPR026444">
    <property type="entry name" value="Secre_tail"/>
</dbReference>
<keyword evidence="2 5" id="KW-0479">Metal-binding</keyword>
<evidence type="ECO:0000313" key="8">
    <source>
        <dbReference type="EMBL" id="PHN06391.1"/>
    </source>
</evidence>
<comment type="caution">
    <text evidence="8">The sequence shown here is derived from an EMBL/GenBank/DDBJ whole genome shotgun (WGS) entry which is preliminary data.</text>
</comment>
<dbReference type="Gene3D" id="2.60.120.310">
    <property type="entry name" value="Copper type II, ascorbate-dependent monooxygenase, N-terminal domain"/>
    <property type="match status" value="1"/>
</dbReference>
<evidence type="ECO:0000256" key="2">
    <source>
        <dbReference type="ARBA" id="ARBA00022723"/>
    </source>
</evidence>
<dbReference type="SUPFAM" id="SSF49742">
    <property type="entry name" value="PHM/PNGase F"/>
    <property type="match status" value="2"/>
</dbReference>
<dbReference type="EMBL" id="PDUD01000018">
    <property type="protein sequence ID" value="PHN06391.1"/>
    <property type="molecule type" value="Genomic_DNA"/>
</dbReference>
<dbReference type="PROSITE" id="PS51007">
    <property type="entry name" value="CYTC"/>
    <property type="match status" value="1"/>
</dbReference>
<dbReference type="SUPFAM" id="SSF46626">
    <property type="entry name" value="Cytochrome c"/>
    <property type="match status" value="1"/>
</dbReference>
<evidence type="ECO:0000313" key="9">
    <source>
        <dbReference type="Proteomes" id="UP000223913"/>
    </source>
</evidence>
<dbReference type="InterPro" id="IPR024548">
    <property type="entry name" value="Cu2_monoox_C"/>
</dbReference>
<dbReference type="GO" id="GO:0020037">
    <property type="term" value="F:heme binding"/>
    <property type="evidence" value="ECO:0007669"/>
    <property type="project" value="InterPro"/>
</dbReference>